<dbReference type="InterPro" id="IPR036397">
    <property type="entry name" value="RNaseH_sf"/>
</dbReference>
<dbReference type="Gene3D" id="3.30.420.10">
    <property type="entry name" value="Ribonuclease H-like superfamily/Ribonuclease H"/>
    <property type="match status" value="1"/>
</dbReference>
<sequence>MERIHIQIDSAQTKETDKHFKYTLEHIESGRTAKLEGYGQIHGTYHAATIAAITAALSRFTRPCEIEIIADDDFVLTMMTKNLARWALDGYTTTKGKDVAHKELWERLWPLYMKHNITTRKDG</sequence>
<dbReference type="InterPro" id="IPR012337">
    <property type="entry name" value="RNaseH-like_sf"/>
</dbReference>
<dbReference type="SUPFAM" id="SSF53098">
    <property type="entry name" value="Ribonuclease H-like"/>
    <property type="match status" value="1"/>
</dbReference>
<dbReference type="GO" id="GO:0004523">
    <property type="term" value="F:RNA-DNA hybrid ribonuclease activity"/>
    <property type="evidence" value="ECO:0007669"/>
    <property type="project" value="InterPro"/>
</dbReference>
<name>A0A8S5N0I3_9CAUD</name>
<proteinExistence type="predicted"/>
<accession>A0A8S5N0I3</accession>
<evidence type="ECO:0000313" key="2">
    <source>
        <dbReference type="EMBL" id="DAD88102.1"/>
    </source>
</evidence>
<reference evidence="2" key="1">
    <citation type="journal article" date="2021" name="Proc. Natl. Acad. Sci. U.S.A.">
        <title>A Catalog of Tens of Thousands of Viruses from Human Metagenomes Reveals Hidden Associations with Chronic Diseases.</title>
        <authorList>
            <person name="Tisza M.J."/>
            <person name="Buck C.B."/>
        </authorList>
    </citation>
    <scope>NUCLEOTIDE SEQUENCE</scope>
    <source>
        <strain evidence="2">Ctpbb7</strain>
    </source>
</reference>
<feature type="domain" description="RNase H type-1" evidence="1">
    <location>
        <begin position="1"/>
        <end position="123"/>
    </location>
</feature>
<dbReference type="PROSITE" id="PS50879">
    <property type="entry name" value="RNASE_H_1"/>
    <property type="match status" value="1"/>
</dbReference>
<evidence type="ECO:0000259" key="1">
    <source>
        <dbReference type="PROSITE" id="PS50879"/>
    </source>
</evidence>
<dbReference type="EMBL" id="BK015035">
    <property type="protein sequence ID" value="DAD88102.1"/>
    <property type="molecule type" value="Genomic_DNA"/>
</dbReference>
<dbReference type="Pfam" id="PF00075">
    <property type="entry name" value="RNase_H"/>
    <property type="match status" value="1"/>
</dbReference>
<dbReference type="InterPro" id="IPR002156">
    <property type="entry name" value="RNaseH_domain"/>
</dbReference>
<protein>
    <submittedName>
        <fullName evidence="2">Ribonuclease HI</fullName>
    </submittedName>
</protein>
<organism evidence="2">
    <name type="scientific">Siphoviridae sp. ctpbb7</name>
    <dbReference type="NCBI Taxonomy" id="2826465"/>
    <lineage>
        <taxon>Viruses</taxon>
        <taxon>Duplodnaviria</taxon>
        <taxon>Heunggongvirae</taxon>
        <taxon>Uroviricota</taxon>
        <taxon>Caudoviricetes</taxon>
    </lineage>
</organism>
<dbReference type="GO" id="GO:0003676">
    <property type="term" value="F:nucleic acid binding"/>
    <property type="evidence" value="ECO:0007669"/>
    <property type="project" value="InterPro"/>
</dbReference>